<evidence type="ECO:0000313" key="2">
    <source>
        <dbReference type="EMBL" id="OYX00014.1"/>
    </source>
</evidence>
<dbReference type="SUPFAM" id="SSF46565">
    <property type="entry name" value="Chaperone J-domain"/>
    <property type="match status" value="1"/>
</dbReference>
<dbReference type="EMBL" id="NCDQ01000345">
    <property type="protein sequence ID" value="OYX00014.1"/>
    <property type="molecule type" value="Genomic_DNA"/>
</dbReference>
<feature type="domain" description="J" evidence="1">
    <location>
        <begin position="12"/>
        <end position="66"/>
    </location>
</feature>
<dbReference type="Pfam" id="PF00226">
    <property type="entry name" value="DnaJ"/>
    <property type="match status" value="1"/>
</dbReference>
<reference evidence="2 3" key="1">
    <citation type="submission" date="2017-03" db="EMBL/GenBank/DDBJ databases">
        <title>Lifting the veil on microbial sulfur biogeochemistry in mining wastewaters.</title>
        <authorList>
            <person name="Kantor R.S."/>
            <person name="Colenbrander Nelson T."/>
            <person name="Marshall S."/>
            <person name="Bennett D."/>
            <person name="Apte S."/>
            <person name="Camacho D."/>
            <person name="Thomas B.C."/>
            <person name="Warren L.A."/>
            <person name="Banfield J.F."/>
        </authorList>
    </citation>
    <scope>NUCLEOTIDE SEQUENCE [LARGE SCALE GENOMIC DNA]</scope>
    <source>
        <strain evidence="2">32-67-7</strain>
    </source>
</reference>
<sequence length="233" mass="24999">MTARQSALTLSAARALLGVAADADERELRKAYREAAKRAHPDRPTGDAALFRDVLAAYRLLQDTPVVQHHFPPAVTQPASIADRVFLEIDIATALSGGAEDLAIDGRRLRLKLPAGLREGDKVRVEGVCFEVRLRAQDGALVRGDDLWLTGKVDPRVLAEGGRVDADTPLGPRPAWISTKAAARGLVRLPGQGLPARASHKAGDLFLRLEAAESRGESPARSLLKRFAAAWAA</sequence>
<evidence type="ECO:0000313" key="3">
    <source>
        <dbReference type="Proteomes" id="UP000215616"/>
    </source>
</evidence>
<organism evidence="2 3">
    <name type="scientific">Caulobacter vibrioides</name>
    <name type="common">Caulobacter crescentus</name>
    <dbReference type="NCBI Taxonomy" id="155892"/>
    <lineage>
        <taxon>Bacteria</taxon>
        <taxon>Pseudomonadati</taxon>
        <taxon>Pseudomonadota</taxon>
        <taxon>Alphaproteobacteria</taxon>
        <taxon>Caulobacterales</taxon>
        <taxon>Caulobacteraceae</taxon>
        <taxon>Caulobacter</taxon>
    </lineage>
</organism>
<dbReference type="InterPro" id="IPR036869">
    <property type="entry name" value="J_dom_sf"/>
</dbReference>
<evidence type="ECO:0000259" key="1">
    <source>
        <dbReference type="PROSITE" id="PS50076"/>
    </source>
</evidence>
<dbReference type="AlphaFoldDB" id="A0A258CXC5"/>
<protein>
    <submittedName>
        <fullName evidence="2">Molecular chaperone DnaJ</fullName>
    </submittedName>
</protein>
<gene>
    <name evidence="2" type="ORF">B7Z12_16975</name>
</gene>
<dbReference type="Proteomes" id="UP000215616">
    <property type="component" value="Unassembled WGS sequence"/>
</dbReference>
<name>A0A258CXC5_CAUVI</name>
<comment type="caution">
    <text evidence="2">The sequence shown here is derived from an EMBL/GenBank/DDBJ whole genome shotgun (WGS) entry which is preliminary data.</text>
</comment>
<proteinExistence type="predicted"/>
<dbReference type="PRINTS" id="PR00625">
    <property type="entry name" value="JDOMAIN"/>
</dbReference>
<dbReference type="CDD" id="cd06257">
    <property type="entry name" value="DnaJ"/>
    <property type="match status" value="1"/>
</dbReference>
<dbReference type="SMART" id="SM00271">
    <property type="entry name" value="DnaJ"/>
    <property type="match status" value="1"/>
</dbReference>
<dbReference type="Gene3D" id="2.60.260.20">
    <property type="entry name" value="Urease metallochaperone UreE, N-terminal domain"/>
    <property type="match status" value="1"/>
</dbReference>
<dbReference type="InterPro" id="IPR001623">
    <property type="entry name" value="DnaJ_domain"/>
</dbReference>
<dbReference type="PROSITE" id="PS50076">
    <property type="entry name" value="DNAJ_2"/>
    <property type="match status" value="1"/>
</dbReference>
<accession>A0A258CXC5</accession>
<dbReference type="Gene3D" id="1.10.287.110">
    <property type="entry name" value="DnaJ domain"/>
    <property type="match status" value="1"/>
</dbReference>